<dbReference type="PANTHER" id="PTHR11748">
    <property type="entry name" value="D-LACTATE DEHYDROGENASE"/>
    <property type="match status" value="1"/>
</dbReference>
<dbReference type="PROSITE" id="PS51387">
    <property type="entry name" value="FAD_PCMH"/>
    <property type="match status" value="1"/>
</dbReference>
<dbReference type="Proteomes" id="UP000038011">
    <property type="component" value="Unassembled WGS sequence"/>
</dbReference>
<evidence type="ECO:0000259" key="3">
    <source>
        <dbReference type="PROSITE" id="PS51387"/>
    </source>
</evidence>
<dbReference type="InterPro" id="IPR016166">
    <property type="entry name" value="FAD-bd_PCMH"/>
</dbReference>
<dbReference type="NCBIfam" id="NF008439">
    <property type="entry name" value="PRK11282.1"/>
    <property type="match status" value="1"/>
</dbReference>
<dbReference type="STRING" id="1514904.SU32_01940"/>
<evidence type="ECO:0000313" key="5">
    <source>
        <dbReference type="Proteomes" id="UP000038011"/>
    </source>
</evidence>
<dbReference type="InterPro" id="IPR006094">
    <property type="entry name" value="Oxid_FAD_bind_N"/>
</dbReference>
<dbReference type="SUPFAM" id="SSF56176">
    <property type="entry name" value="FAD-binding/transporter-associated domain-like"/>
    <property type="match status" value="1"/>
</dbReference>
<dbReference type="PANTHER" id="PTHR11748:SF103">
    <property type="entry name" value="GLYCOLATE OXIDASE SUBUNIT GLCE"/>
    <property type="match status" value="1"/>
</dbReference>
<sequence>MLKPADEFEAAQFITEARSQGTRLEIRGNGTKRAIGNKVTAEKVISSSAISGIVQYDPAELVMVAKAGTLLSEIDKALAKHKQMHVFEPANYSKLLGTSGKQTIGGIAASNMSGPRRYVSGAARDSLLGVRFVNGHGEVIKNGGQVMKNVTGLDLVKLMGGSWGTLGFLTEVSFKVFPRAETQITLAIHNVSDSEAAKIMASAMATSADVTGAAHAPADIASQLMKAPVKGGITFLRLEGLKETISVRRDRIIKSLEKGLDIEELDARASSTLWKAIRDVLPFADQSETPVWRISVAPMNGPKIATAILGKLDGQVFYDWQGGLVWLRLYDVSDASAQTVRSTIAEYGGYATLIRASETVRASTSVFQPETAAIAALSGRIKEAVDPDNLFNIGKMRT</sequence>
<dbReference type="Pfam" id="PF01565">
    <property type="entry name" value="FAD_binding_4"/>
    <property type="match status" value="1"/>
</dbReference>
<evidence type="ECO:0000256" key="2">
    <source>
        <dbReference type="ARBA" id="ARBA00022827"/>
    </source>
</evidence>
<accession>A0A0M9GQ17</accession>
<reference evidence="4 5" key="1">
    <citation type="submission" date="2015-01" db="EMBL/GenBank/DDBJ databases">
        <title>Ahrensia donghaiensis sp. nov., a novel dimethylsulphoniopropionate-cleavage bacterium isolated from seawater and emended descriptions of the genus Ahrensia and Ahrensia kielensis.</title>
        <authorList>
            <person name="Liu J."/>
        </authorList>
    </citation>
    <scope>NUCLEOTIDE SEQUENCE [LARGE SCALE GENOMIC DNA]</scope>
    <source>
        <strain evidence="4 5">LZD062</strain>
    </source>
</reference>
<proteinExistence type="predicted"/>
<keyword evidence="1" id="KW-0285">Flavoprotein</keyword>
<dbReference type="GO" id="GO:0003824">
    <property type="term" value="F:catalytic activity"/>
    <property type="evidence" value="ECO:0007669"/>
    <property type="project" value="InterPro"/>
</dbReference>
<keyword evidence="5" id="KW-1185">Reference proteome</keyword>
<comment type="caution">
    <text evidence="4">The sequence shown here is derived from an EMBL/GenBank/DDBJ whole genome shotgun (WGS) entry which is preliminary data.</text>
</comment>
<keyword evidence="2" id="KW-0274">FAD</keyword>
<dbReference type="Gene3D" id="3.30.465.10">
    <property type="match status" value="1"/>
</dbReference>
<dbReference type="InterPro" id="IPR016169">
    <property type="entry name" value="FAD-bd_PCMH_sub2"/>
</dbReference>
<dbReference type="SUPFAM" id="SSF55103">
    <property type="entry name" value="FAD-linked oxidases, C-terminal domain"/>
    <property type="match status" value="1"/>
</dbReference>
<dbReference type="GO" id="GO:0071949">
    <property type="term" value="F:FAD binding"/>
    <property type="evidence" value="ECO:0007669"/>
    <property type="project" value="InterPro"/>
</dbReference>
<dbReference type="InterPro" id="IPR016164">
    <property type="entry name" value="FAD-linked_Oxase-like_C"/>
</dbReference>
<dbReference type="PATRIC" id="fig|1514904.3.peg.1588"/>
<evidence type="ECO:0000313" key="4">
    <source>
        <dbReference type="EMBL" id="KPB02696.1"/>
    </source>
</evidence>
<feature type="domain" description="FAD-binding PCMH-type" evidence="3">
    <location>
        <begin position="1"/>
        <end position="179"/>
    </location>
</feature>
<dbReference type="InterPro" id="IPR036318">
    <property type="entry name" value="FAD-bd_PCMH-like_sf"/>
</dbReference>
<organism evidence="4 5">
    <name type="scientific">Ahrensia marina</name>
    <dbReference type="NCBI Taxonomy" id="1514904"/>
    <lineage>
        <taxon>Bacteria</taxon>
        <taxon>Pseudomonadati</taxon>
        <taxon>Pseudomonadota</taxon>
        <taxon>Alphaproteobacteria</taxon>
        <taxon>Hyphomicrobiales</taxon>
        <taxon>Ahrensiaceae</taxon>
        <taxon>Ahrensia</taxon>
    </lineage>
</organism>
<dbReference type="EMBL" id="JXMU01000002">
    <property type="protein sequence ID" value="KPB02696.1"/>
    <property type="molecule type" value="Genomic_DNA"/>
</dbReference>
<gene>
    <name evidence="4" type="ORF">SU32_01940</name>
</gene>
<protein>
    <recommendedName>
        <fullName evidence="3">FAD-binding PCMH-type domain-containing protein</fullName>
    </recommendedName>
</protein>
<evidence type="ECO:0000256" key="1">
    <source>
        <dbReference type="ARBA" id="ARBA00022630"/>
    </source>
</evidence>
<dbReference type="AlphaFoldDB" id="A0A0M9GQ17"/>
<name>A0A0M9GQ17_9HYPH</name>